<reference evidence="2" key="2">
    <citation type="submission" date="2013-10" db="EMBL/GenBank/DDBJ databases">
        <authorList>
            <person name="Aslett M."/>
        </authorList>
    </citation>
    <scope>NUCLEOTIDE SEQUENCE [LARGE SCALE GENOMIC DNA]</scope>
    <source>
        <strain evidence="2">Houghton</strain>
    </source>
</reference>
<evidence type="ECO:0000313" key="3">
    <source>
        <dbReference type="Proteomes" id="UP000030754"/>
    </source>
</evidence>
<evidence type="ECO:0000313" key="2">
    <source>
        <dbReference type="EMBL" id="CDJ69132.1"/>
    </source>
</evidence>
<evidence type="ECO:0000256" key="1">
    <source>
        <dbReference type="SAM" id="MobiDB-lite"/>
    </source>
</evidence>
<dbReference type="Proteomes" id="UP000030754">
    <property type="component" value="Unassembled WGS sequence"/>
</dbReference>
<dbReference type="GeneID" id="25476502"/>
<keyword evidence="3" id="KW-1185">Reference proteome</keyword>
<organism evidence="2 3">
    <name type="scientific">Eimeria necatrix</name>
    <dbReference type="NCBI Taxonomy" id="51315"/>
    <lineage>
        <taxon>Eukaryota</taxon>
        <taxon>Sar</taxon>
        <taxon>Alveolata</taxon>
        <taxon>Apicomplexa</taxon>
        <taxon>Conoidasida</taxon>
        <taxon>Coccidia</taxon>
        <taxon>Eucoccidiorida</taxon>
        <taxon>Eimeriorina</taxon>
        <taxon>Eimeriidae</taxon>
        <taxon>Eimeria</taxon>
    </lineage>
</organism>
<dbReference type="VEuPathDB" id="ToxoDB:ENH_00063650"/>
<gene>
    <name evidence="2" type="ORF">ENH_00063650</name>
</gene>
<reference evidence="2" key="1">
    <citation type="submission" date="2013-10" db="EMBL/GenBank/DDBJ databases">
        <title>Genomic analysis of the causative agents of coccidiosis in chickens.</title>
        <authorList>
            <person name="Reid A.J."/>
            <person name="Blake D."/>
            <person name="Billington K."/>
            <person name="Browne H."/>
            <person name="Dunn M."/>
            <person name="Hung S."/>
            <person name="Kawahara F."/>
            <person name="Miranda-Saavedra D."/>
            <person name="Mourier T."/>
            <person name="Nagra H."/>
            <person name="Otto T.D."/>
            <person name="Rawlings N."/>
            <person name="Sanchez A."/>
            <person name="Sanders M."/>
            <person name="Subramaniam C."/>
            <person name="Tay Y."/>
            <person name="Dear P."/>
            <person name="Doerig C."/>
            <person name="Gruber A."/>
            <person name="Parkinson J."/>
            <person name="Shirley M."/>
            <person name="Wan K.L."/>
            <person name="Berriman M."/>
            <person name="Tomley F."/>
            <person name="Pain A."/>
        </authorList>
    </citation>
    <scope>NUCLEOTIDE SEQUENCE [LARGE SCALE GENOMIC DNA]</scope>
    <source>
        <strain evidence="2">Houghton</strain>
    </source>
</reference>
<dbReference type="EMBL" id="HG725663">
    <property type="protein sequence ID" value="CDJ69132.1"/>
    <property type="molecule type" value="Genomic_DNA"/>
</dbReference>
<feature type="region of interest" description="Disordered" evidence="1">
    <location>
        <begin position="1"/>
        <end position="32"/>
    </location>
</feature>
<protein>
    <submittedName>
        <fullName evidence="2">Uncharacterized protein</fullName>
    </submittedName>
</protein>
<sequence>MISPTSPIGIPGFTARTATSKHSCTQTLNPKP</sequence>
<proteinExistence type="predicted"/>
<feature type="compositionally biased region" description="Polar residues" evidence="1">
    <location>
        <begin position="16"/>
        <end position="32"/>
    </location>
</feature>
<name>U6MY22_9EIME</name>
<dbReference type="AlphaFoldDB" id="U6MY22"/>
<dbReference type="RefSeq" id="XP_013437599.1">
    <property type="nucleotide sequence ID" value="XM_013582145.1"/>
</dbReference>
<accession>U6MY22</accession>